<keyword evidence="3" id="KW-1185">Reference proteome</keyword>
<protein>
    <submittedName>
        <fullName evidence="1 2">Uncharacterized protein</fullName>
    </submittedName>
</protein>
<reference evidence="1 3" key="2">
    <citation type="journal article" date="2014" name="BMC Genomics">
        <title>An improved genome release (version Mt4.0) for the model legume Medicago truncatula.</title>
        <authorList>
            <person name="Tang H."/>
            <person name="Krishnakumar V."/>
            <person name="Bidwell S."/>
            <person name="Rosen B."/>
            <person name="Chan A."/>
            <person name="Zhou S."/>
            <person name="Gentzbittel L."/>
            <person name="Childs K.L."/>
            <person name="Yandell M."/>
            <person name="Gundlach H."/>
            <person name="Mayer K.F."/>
            <person name="Schwartz D.C."/>
            <person name="Town C.D."/>
        </authorList>
    </citation>
    <scope>GENOME REANNOTATION</scope>
    <source>
        <strain evidence="1">A17</strain>
        <strain evidence="2 3">cv. Jemalong A17</strain>
    </source>
</reference>
<proteinExistence type="predicted"/>
<dbReference type="EMBL" id="CM001218">
    <property type="protein sequence ID" value="KEH37918.1"/>
    <property type="molecule type" value="Genomic_DNA"/>
</dbReference>
<dbReference type="Proteomes" id="UP000002051">
    <property type="component" value="Chromosome 2"/>
</dbReference>
<evidence type="ECO:0000313" key="1">
    <source>
        <dbReference type="EMBL" id="KEH37918.1"/>
    </source>
</evidence>
<accession>A0A072V9A2</accession>
<sequence>MVQSLLNLPLLDFKYPLTLNHHSNQTCNGSCFSILQIIKEGRKHPFATVTPHSCLIPTKDLEIIRQAFAVVNDPYDKAFLPLSAEEVEEITHQTEFL</sequence>
<evidence type="ECO:0000313" key="3">
    <source>
        <dbReference type="Proteomes" id="UP000002051"/>
    </source>
</evidence>
<dbReference type="AlphaFoldDB" id="A0A072V9A2"/>
<reference evidence="1 3" key="1">
    <citation type="journal article" date="2011" name="Nature">
        <title>The Medicago genome provides insight into the evolution of rhizobial symbioses.</title>
        <authorList>
            <person name="Young N.D."/>
            <person name="Debelle F."/>
            <person name="Oldroyd G.E."/>
            <person name="Geurts R."/>
            <person name="Cannon S.B."/>
            <person name="Udvardi M.K."/>
            <person name="Benedito V.A."/>
            <person name="Mayer K.F."/>
            <person name="Gouzy J."/>
            <person name="Schoof H."/>
            <person name="Van de Peer Y."/>
            <person name="Proost S."/>
            <person name="Cook D.R."/>
            <person name="Meyers B.C."/>
            <person name="Spannagl M."/>
            <person name="Cheung F."/>
            <person name="De Mita S."/>
            <person name="Krishnakumar V."/>
            <person name="Gundlach H."/>
            <person name="Zhou S."/>
            <person name="Mudge J."/>
            <person name="Bharti A.K."/>
            <person name="Murray J.D."/>
            <person name="Naoumkina M.A."/>
            <person name="Rosen B."/>
            <person name="Silverstein K.A."/>
            <person name="Tang H."/>
            <person name="Rombauts S."/>
            <person name="Zhao P.X."/>
            <person name="Zhou P."/>
            <person name="Barbe V."/>
            <person name="Bardou P."/>
            <person name="Bechner M."/>
            <person name="Bellec A."/>
            <person name="Berger A."/>
            <person name="Berges H."/>
            <person name="Bidwell S."/>
            <person name="Bisseling T."/>
            <person name="Choisne N."/>
            <person name="Couloux A."/>
            <person name="Denny R."/>
            <person name="Deshpande S."/>
            <person name="Dai X."/>
            <person name="Doyle J.J."/>
            <person name="Dudez A.M."/>
            <person name="Farmer A.D."/>
            <person name="Fouteau S."/>
            <person name="Franken C."/>
            <person name="Gibelin C."/>
            <person name="Gish J."/>
            <person name="Goldstein S."/>
            <person name="Gonzalez A.J."/>
            <person name="Green P.J."/>
            <person name="Hallab A."/>
            <person name="Hartog M."/>
            <person name="Hua A."/>
            <person name="Humphray S.J."/>
            <person name="Jeong D.H."/>
            <person name="Jing Y."/>
            <person name="Jocker A."/>
            <person name="Kenton S.M."/>
            <person name="Kim D.J."/>
            <person name="Klee K."/>
            <person name="Lai H."/>
            <person name="Lang C."/>
            <person name="Lin S."/>
            <person name="Macmil S.L."/>
            <person name="Magdelenat G."/>
            <person name="Matthews L."/>
            <person name="McCorrison J."/>
            <person name="Monaghan E.L."/>
            <person name="Mun J.H."/>
            <person name="Najar F.Z."/>
            <person name="Nicholson C."/>
            <person name="Noirot C."/>
            <person name="O'Bleness M."/>
            <person name="Paule C.R."/>
            <person name="Poulain J."/>
            <person name="Prion F."/>
            <person name="Qin B."/>
            <person name="Qu C."/>
            <person name="Retzel E.F."/>
            <person name="Riddle C."/>
            <person name="Sallet E."/>
            <person name="Samain S."/>
            <person name="Samson N."/>
            <person name="Sanders I."/>
            <person name="Saurat O."/>
            <person name="Scarpelli C."/>
            <person name="Schiex T."/>
            <person name="Segurens B."/>
            <person name="Severin A.J."/>
            <person name="Sherrier D.J."/>
            <person name="Shi R."/>
            <person name="Sims S."/>
            <person name="Singer S.R."/>
            <person name="Sinharoy S."/>
            <person name="Sterck L."/>
            <person name="Viollet A."/>
            <person name="Wang B.B."/>
            <person name="Wang K."/>
            <person name="Wang M."/>
            <person name="Wang X."/>
            <person name="Warfsmann J."/>
            <person name="Weissenbach J."/>
            <person name="White D.D."/>
            <person name="White J.D."/>
            <person name="Wiley G.B."/>
            <person name="Wincker P."/>
            <person name="Xing Y."/>
            <person name="Yang L."/>
            <person name="Yao Z."/>
            <person name="Ying F."/>
            <person name="Zhai J."/>
            <person name="Zhou L."/>
            <person name="Zuber A."/>
            <person name="Denarie J."/>
            <person name="Dixon R.A."/>
            <person name="May G.D."/>
            <person name="Schwartz D.C."/>
            <person name="Rogers J."/>
            <person name="Quetier F."/>
            <person name="Town C.D."/>
            <person name="Roe B.A."/>
        </authorList>
    </citation>
    <scope>NUCLEOTIDE SEQUENCE [LARGE SCALE GENOMIC DNA]</scope>
    <source>
        <strain evidence="1">A17</strain>
        <strain evidence="2 3">cv. Jemalong A17</strain>
    </source>
</reference>
<evidence type="ECO:0000313" key="2">
    <source>
        <dbReference type="EnsemblPlants" id="KEH37918"/>
    </source>
</evidence>
<organism evidence="1 3">
    <name type="scientific">Medicago truncatula</name>
    <name type="common">Barrel medic</name>
    <name type="synonym">Medicago tribuloides</name>
    <dbReference type="NCBI Taxonomy" id="3880"/>
    <lineage>
        <taxon>Eukaryota</taxon>
        <taxon>Viridiplantae</taxon>
        <taxon>Streptophyta</taxon>
        <taxon>Embryophyta</taxon>
        <taxon>Tracheophyta</taxon>
        <taxon>Spermatophyta</taxon>
        <taxon>Magnoliopsida</taxon>
        <taxon>eudicotyledons</taxon>
        <taxon>Gunneridae</taxon>
        <taxon>Pentapetalae</taxon>
        <taxon>rosids</taxon>
        <taxon>fabids</taxon>
        <taxon>Fabales</taxon>
        <taxon>Fabaceae</taxon>
        <taxon>Papilionoideae</taxon>
        <taxon>50 kb inversion clade</taxon>
        <taxon>NPAAA clade</taxon>
        <taxon>Hologalegina</taxon>
        <taxon>IRL clade</taxon>
        <taxon>Trifolieae</taxon>
        <taxon>Medicago</taxon>
    </lineage>
</organism>
<name>A0A072V9A2_MEDTR</name>
<dbReference type="HOGENOM" id="CLU_2349919_0_0_1"/>
<reference evidence="2" key="3">
    <citation type="submission" date="2015-04" db="UniProtKB">
        <authorList>
            <consortium name="EnsemblPlants"/>
        </authorList>
    </citation>
    <scope>IDENTIFICATION</scope>
    <source>
        <strain evidence="2">cv. Jemalong A17</strain>
    </source>
</reference>
<dbReference type="EnsemblPlants" id="KEH37918">
    <property type="protein sequence ID" value="KEH37918"/>
    <property type="gene ID" value="MTR_2g451360"/>
</dbReference>
<gene>
    <name evidence="1" type="ordered locus">MTR_2g451360</name>
</gene>